<feature type="domain" description="TonB-dependent transporter Oar-like beta-barrel" evidence="1">
    <location>
        <begin position="14"/>
        <end position="467"/>
    </location>
</feature>
<proteinExistence type="predicted"/>
<reference evidence="2" key="2">
    <citation type="journal article" date="2012" name="PLoS ONE">
        <title>A Deeply Branching Thermophilic Bacterium with an Ancient Acetyl-CoA Pathway Dominates a Subsurface Ecosystem.</title>
        <authorList>
            <person name="Takami H."/>
            <person name="Noguchi H."/>
            <person name="Takaki Y."/>
            <person name="Uchiyama I."/>
            <person name="Toyoda A."/>
            <person name="Nishi S."/>
            <person name="Chee G.-J."/>
            <person name="Arai W."/>
            <person name="Nunoura T."/>
            <person name="Itoh T."/>
            <person name="Hattori M."/>
            <person name="Takai K."/>
        </authorList>
    </citation>
    <scope>NUCLEOTIDE SEQUENCE</scope>
</reference>
<evidence type="ECO:0000259" key="1">
    <source>
        <dbReference type="Pfam" id="PF25183"/>
    </source>
</evidence>
<name>H5SCH0_9BACT</name>
<reference evidence="2" key="1">
    <citation type="journal article" date="2005" name="Environ. Microbiol.">
        <title>Genetic and functional properties of uncultivated thermophilic crenarchaeotes from a subsurface gold mine as revealed by analysis of genome fragments.</title>
        <authorList>
            <person name="Nunoura T."/>
            <person name="Hirayama H."/>
            <person name="Takami H."/>
            <person name="Oida H."/>
            <person name="Nishi S."/>
            <person name="Shimamura S."/>
            <person name="Suzuki Y."/>
            <person name="Inagaki F."/>
            <person name="Takai K."/>
            <person name="Nealson K.H."/>
            <person name="Horikoshi K."/>
        </authorList>
    </citation>
    <scope>NUCLEOTIDE SEQUENCE</scope>
</reference>
<accession>H5SCH0</accession>
<sequence>MRIFTHLLTKPHEAPFSMANNEFMTLDFNAGLPLYAKGAPSDKLTLLKFPYLTGGPNRPYNPSKKNFAPRVGFAFRPFDKTAIRAGYGLFYTSETAFATIYGAWVIPFRGQFDYFSRAFFWPDQKDHFVTIDKEPFGFHEALGRRPGFTLVNTPYYPTGYLQQWNLSISRDVRWRTVVEVAYVGSKGTNLNGPSSVLAYSPTLSQKIASAIPGWSVGLRTKGFNSKYNSFQAKVRKDLTHGLNFLAAFTWGHAMAESSNDETNENMLTDPTGATDYIIRRRWGNADFDVRKRFSLAGSYELPFGRGKSFGTNWTTFVNALLGGWRVTYILTFQDGYPFTVYDPRLRLPDRICDGNLPAGQRTADRWFDSSCFPTHQSVFVTLPDGTRRETNIHGNSPPNVIVGPGINNWDLGVQKEFQIAESKRLQLRVEFFNAFNHPNLIGPSGNYFFNTASGAKITRARDNRDVQVAARIIF</sequence>
<protein>
    <submittedName>
        <fullName evidence="2">TonB-dependent receptor</fullName>
    </submittedName>
</protein>
<dbReference type="AlphaFoldDB" id="H5SCH0"/>
<dbReference type="SUPFAM" id="SSF56935">
    <property type="entry name" value="Porins"/>
    <property type="match status" value="1"/>
</dbReference>
<organism evidence="2">
    <name type="scientific">uncultured Acidobacteriota bacterium</name>
    <dbReference type="NCBI Taxonomy" id="171953"/>
    <lineage>
        <taxon>Bacteria</taxon>
        <taxon>Pseudomonadati</taxon>
        <taxon>Acidobacteriota</taxon>
        <taxon>environmental samples</taxon>
    </lineage>
</organism>
<gene>
    <name evidence="2" type="ORF">HGMM_F10C03C24</name>
</gene>
<dbReference type="InterPro" id="IPR057601">
    <property type="entry name" value="Oar-like_b-barrel"/>
</dbReference>
<dbReference type="Pfam" id="PF25183">
    <property type="entry name" value="OMP_b-brl_4"/>
    <property type="match status" value="1"/>
</dbReference>
<keyword evidence="2" id="KW-0675">Receptor</keyword>
<evidence type="ECO:0000313" key="2">
    <source>
        <dbReference type="EMBL" id="BAL53856.1"/>
    </source>
</evidence>
<dbReference type="EMBL" id="AP011669">
    <property type="protein sequence ID" value="BAL53856.1"/>
    <property type="molecule type" value="Genomic_DNA"/>
</dbReference>